<protein>
    <submittedName>
        <fullName evidence="2">Uncharacterized protein</fullName>
    </submittedName>
</protein>
<sequence length="217" mass="24366">MNKIKYQRIDQPTFLEVDQIRLGGEDLSRKDAHSAASPIKNKSPTEGSSKPGMSQSQYFEDQIDTPPRRHSGLPLQHIFLDCNSPVDDGRGPGTVTTRESSLEDMLSASPATIPVLYQKPMHKDWNRTIRGWRGRTARGGRVSRGSRETRSRVSKDDPYQHNLKVLETSELQNSSKVNTASWEVLETQTVVNGNNLPHHSLKALDVSKLQDSQEDHI</sequence>
<feature type="region of interest" description="Disordered" evidence="1">
    <location>
        <begin position="26"/>
        <end position="71"/>
    </location>
</feature>
<gene>
    <name evidence="2" type="ORF">Bfra_005230</name>
</gene>
<dbReference type="OrthoDB" id="3551556at2759"/>
<evidence type="ECO:0000313" key="2">
    <source>
        <dbReference type="EMBL" id="KAF5873766.1"/>
    </source>
</evidence>
<feature type="region of interest" description="Disordered" evidence="1">
    <location>
        <begin position="136"/>
        <end position="157"/>
    </location>
</feature>
<keyword evidence="3" id="KW-1185">Reference proteome</keyword>
<dbReference type="EMBL" id="JABFCT010000008">
    <property type="protein sequence ID" value="KAF5873766.1"/>
    <property type="molecule type" value="Genomic_DNA"/>
</dbReference>
<feature type="compositionally biased region" description="Polar residues" evidence="1">
    <location>
        <begin position="40"/>
        <end position="59"/>
    </location>
</feature>
<proteinExistence type="predicted"/>
<comment type="caution">
    <text evidence="2">The sequence shown here is derived from an EMBL/GenBank/DDBJ whole genome shotgun (WGS) entry which is preliminary data.</text>
</comment>
<reference evidence="2 3" key="1">
    <citation type="journal article" date="2020" name="Phytopathology">
        <title>A high-quality genome resource of Botrytis fragariae, a new and rapidly spreading fungal pathogen causing strawberry gray mold in the U.S.A.</title>
        <authorList>
            <person name="Wu Y."/>
            <person name="Saski C.A."/>
            <person name="Schnabel G."/>
            <person name="Xiao S."/>
            <person name="Hu M."/>
        </authorList>
    </citation>
    <scope>NUCLEOTIDE SEQUENCE [LARGE SCALE GENOMIC DNA]</scope>
    <source>
        <strain evidence="2 3">BVB16</strain>
    </source>
</reference>
<feature type="compositionally biased region" description="Basic and acidic residues" evidence="1">
    <location>
        <begin position="145"/>
        <end position="157"/>
    </location>
</feature>
<dbReference type="RefSeq" id="XP_037192712.1">
    <property type="nucleotide sequence ID" value="XM_037335617.1"/>
</dbReference>
<name>A0A8H6EIS8_9HELO</name>
<evidence type="ECO:0000313" key="3">
    <source>
        <dbReference type="Proteomes" id="UP000531561"/>
    </source>
</evidence>
<evidence type="ECO:0000256" key="1">
    <source>
        <dbReference type="SAM" id="MobiDB-lite"/>
    </source>
</evidence>
<accession>A0A8H6EIS8</accession>
<dbReference type="AlphaFoldDB" id="A0A8H6EIS8"/>
<dbReference type="GeneID" id="59259309"/>
<dbReference type="Proteomes" id="UP000531561">
    <property type="component" value="Unassembled WGS sequence"/>
</dbReference>
<organism evidence="2 3">
    <name type="scientific">Botrytis fragariae</name>
    <dbReference type="NCBI Taxonomy" id="1964551"/>
    <lineage>
        <taxon>Eukaryota</taxon>
        <taxon>Fungi</taxon>
        <taxon>Dikarya</taxon>
        <taxon>Ascomycota</taxon>
        <taxon>Pezizomycotina</taxon>
        <taxon>Leotiomycetes</taxon>
        <taxon>Helotiales</taxon>
        <taxon>Sclerotiniaceae</taxon>
        <taxon>Botrytis</taxon>
    </lineage>
</organism>